<dbReference type="Proteomes" id="UP001642409">
    <property type="component" value="Unassembled WGS sequence"/>
</dbReference>
<reference evidence="2" key="1">
    <citation type="submission" date="2023-06" db="EMBL/GenBank/DDBJ databases">
        <authorList>
            <person name="Kurt Z."/>
        </authorList>
    </citation>
    <scope>NUCLEOTIDE SEQUENCE</scope>
</reference>
<keyword evidence="4" id="KW-1185">Reference proteome</keyword>
<accession>A0AA86QDQ4</accession>
<dbReference type="EMBL" id="CATOUU010000836">
    <property type="protein sequence ID" value="CAI9953028.1"/>
    <property type="molecule type" value="Genomic_DNA"/>
</dbReference>
<organism evidence="2">
    <name type="scientific">Hexamita inflata</name>
    <dbReference type="NCBI Taxonomy" id="28002"/>
    <lineage>
        <taxon>Eukaryota</taxon>
        <taxon>Metamonada</taxon>
        <taxon>Diplomonadida</taxon>
        <taxon>Hexamitidae</taxon>
        <taxon>Hexamitinae</taxon>
        <taxon>Hexamita</taxon>
    </lineage>
</organism>
<reference evidence="3 4" key="2">
    <citation type="submission" date="2024-07" db="EMBL/GenBank/DDBJ databases">
        <authorList>
            <person name="Akdeniz Z."/>
        </authorList>
    </citation>
    <scope>NUCLEOTIDE SEQUENCE [LARGE SCALE GENOMIC DNA]</scope>
</reference>
<gene>
    <name evidence="3" type="ORF">HINF_LOCUS35912</name>
    <name evidence="2" type="ORF">HINF_LOCUS40673</name>
</gene>
<name>A0AA86QDQ4_9EUKA</name>
<dbReference type="EMBL" id="CAXDID020000131">
    <property type="protein sequence ID" value="CAL6035406.1"/>
    <property type="molecule type" value="Genomic_DNA"/>
</dbReference>
<comment type="caution">
    <text evidence="2">The sequence shown here is derived from an EMBL/GenBank/DDBJ whole genome shotgun (WGS) entry which is preliminary data.</text>
</comment>
<evidence type="ECO:0000313" key="2">
    <source>
        <dbReference type="EMBL" id="CAI9953028.1"/>
    </source>
</evidence>
<evidence type="ECO:0000313" key="3">
    <source>
        <dbReference type="EMBL" id="CAL6035406.1"/>
    </source>
</evidence>
<dbReference type="AlphaFoldDB" id="A0AA86QDQ4"/>
<feature type="region of interest" description="Disordered" evidence="1">
    <location>
        <begin position="117"/>
        <end position="137"/>
    </location>
</feature>
<sequence length="137" mass="15975">MFKCCKKKQVSTNIVNSQFTNVVYQQITSNTETLYETDQQPISLPQYHKQQSRLLSSESISPSNKAELDFEDIDNFNEEPQQEFISVKKKNFKFDFAEEKQVKEKQNDSFENLDTLGFEGELQNAPRKKSTKNADVY</sequence>
<protein>
    <submittedName>
        <fullName evidence="3">Hypothetical_protein</fullName>
    </submittedName>
</protein>
<evidence type="ECO:0000313" key="4">
    <source>
        <dbReference type="Proteomes" id="UP001642409"/>
    </source>
</evidence>
<proteinExistence type="predicted"/>
<evidence type="ECO:0000256" key="1">
    <source>
        <dbReference type="SAM" id="MobiDB-lite"/>
    </source>
</evidence>